<dbReference type="PANTHER" id="PTHR42912:SF80">
    <property type="entry name" value="METHYLTRANSFERASE DOMAIN-CONTAINING PROTEIN"/>
    <property type="match status" value="1"/>
</dbReference>
<dbReference type="Pfam" id="PF13847">
    <property type="entry name" value="Methyltransf_31"/>
    <property type="match status" value="1"/>
</dbReference>
<organism evidence="2 3">
    <name type="scientific">Candidatus Desulfatibia vada</name>
    <dbReference type="NCBI Taxonomy" id="2841696"/>
    <lineage>
        <taxon>Bacteria</taxon>
        <taxon>Pseudomonadati</taxon>
        <taxon>Thermodesulfobacteriota</taxon>
        <taxon>Desulfobacteria</taxon>
        <taxon>Desulfobacterales</taxon>
        <taxon>Desulfobacterales incertae sedis</taxon>
        <taxon>Candidatus Desulfatibia</taxon>
    </lineage>
</organism>
<dbReference type="Gene3D" id="3.40.50.150">
    <property type="entry name" value="Vaccinia Virus protein VP39"/>
    <property type="match status" value="1"/>
</dbReference>
<dbReference type="SUPFAM" id="SSF53335">
    <property type="entry name" value="S-adenosyl-L-methionine-dependent methyltransferases"/>
    <property type="match status" value="1"/>
</dbReference>
<proteinExistence type="predicted"/>
<reference evidence="2 3" key="1">
    <citation type="submission" date="2020-08" db="EMBL/GenBank/DDBJ databases">
        <title>Bridging the membrane lipid divide: bacteria of the FCB group superphylum have the potential to synthesize archaeal ether lipids.</title>
        <authorList>
            <person name="Villanueva L."/>
            <person name="Von Meijenfeldt F.A.B."/>
            <person name="Westbye A.B."/>
            <person name="Yadav S."/>
            <person name="Hopmans E.C."/>
            <person name="Dutilh B.E."/>
            <person name="Sinninghe Damste J.S."/>
        </authorList>
    </citation>
    <scope>NUCLEOTIDE SEQUENCE [LARGE SCALE GENOMIC DNA]</scope>
    <source>
        <strain evidence="2">NIOZ-UU17</strain>
    </source>
</reference>
<dbReference type="AlphaFoldDB" id="A0A8J6NZU9"/>
<keyword evidence="2" id="KW-0808">Transferase</keyword>
<dbReference type="CDD" id="cd02440">
    <property type="entry name" value="AdoMet_MTases"/>
    <property type="match status" value="1"/>
</dbReference>
<comment type="caution">
    <text evidence="2">The sequence shown here is derived from an EMBL/GenBank/DDBJ whole genome shotgun (WGS) entry which is preliminary data.</text>
</comment>
<sequence>MIACCGFTCCTTEKKKLDARISQKDIGSVYDKIAPVYDVWGKLTESRARNRAIELTEIQDGSHVLEVAVGTGLAFYEIVKRNPNGINTGIDLSQGMLEKAKKRLKKISSKNYSLSVGTAFQLEMADESIDVLVSNYMFDLIPFEDMDKVLTEFRRVLKREGRLVLVNMTEGERFGSKLYDVVYNLSPKTMGGCRGVKLSGKLEKLGFRVETREYFQQMLFPSEVILAYKPG</sequence>
<name>A0A8J6NZU9_9BACT</name>
<evidence type="ECO:0000313" key="2">
    <source>
        <dbReference type="EMBL" id="MBC8431613.1"/>
    </source>
</evidence>
<dbReference type="InterPro" id="IPR050508">
    <property type="entry name" value="Methyltransf_Superfamily"/>
</dbReference>
<dbReference type="InterPro" id="IPR029063">
    <property type="entry name" value="SAM-dependent_MTases_sf"/>
</dbReference>
<dbReference type="GO" id="GO:0008168">
    <property type="term" value="F:methyltransferase activity"/>
    <property type="evidence" value="ECO:0007669"/>
    <property type="project" value="UniProtKB-KW"/>
</dbReference>
<dbReference type="Proteomes" id="UP000605201">
    <property type="component" value="Unassembled WGS sequence"/>
</dbReference>
<gene>
    <name evidence="2" type="ORF">H8D96_06805</name>
</gene>
<keyword evidence="2" id="KW-0489">Methyltransferase</keyword>
<dbReference type="InterPro" id="IPR025714">
    <property type="entry name" value="Methyltranfer_dom"/>
</dbReference>
<dbReference type="GO" id="GO:0032259">
    <property type="term" value="P:methylation"/>
    <property type="evidence" value="ECO:0007669"/>
    <property type="project" value="UniProtKB-KW"/>
</dbReference>
<accession>A0A8J6NZU9</accession>
<protein>
    <submittedName>
        <fullName evidence="2">Methyltransferase domain-containing protein</fullName>
    </submittedName>
</protein>
<evidence type="ECO:0000313" key="3">
    <source>
        <dbReference type="Proteomes" id="UP000605201"/>
    </source>
</evidence>
<dbReference type="EMBL" id="JACNIG010000159">
    <property type="protein sequence ID" value="MBC8431613.1"/>
    <property type="molecule type" value="Genomic_DNA"/>
</dbReference>
<dbReference type="PANTHER" id="PTHR42912">
    <property type="entry name" value="METHYLTRANSFERASE"/>
    <property type="match status" value="1"/>
</dbReference>
<evidence type="ECO:0000259" key="1">
    <source>
        <dbReference type="Pfam" id="PF13847"/>
    </source>
</evidence>
<feature type="domain" description="Methyltransferase" evidence="1">
    <location>
        <begin position="59"/>
        <end position="169"/>
    </location>
</feature>